<evidence type="ECO:0000313" key="3">
    <source>
        <dbReference type="Proteomes" id="UP000592181"/>
    </source>
</evidence>
<feature type="region of interest" description="Disordered" evidence="1">
    <location>
        <begin position="34"/>
        <end position="81"/>
    </location>
</feature>
<dbReference type="PROSITE" id="PS51257">
    <property type="entry name" value="PROKAR_LIPOPROTEIN"/>
    <property type="match status" value="1"/>
</dbReference>
<keyword evidence="3" id="KW-1185">Reference proteome</keyword>
<feature type="compositionally biased region" description="Low complexity" evidence="1">
    <location>
        <begin position="34"/>
        <end position="67"/>
    </location>
</feature>
<dbReference type="RefSeq" id="WP_179462919.1">
    <property type="nucleotide sequence ID" value="NZ_JACBZX010000001.1"/>
</dbReference>
<dbReference type="EMBL" id="JACBZX010000001">
    <property type="protein sequence ID" value="NYG37575.1"/>
    <property type="molecule type" value="Genomic_DNA"/>
</dbReference>
<gene>
    <name evidence="2" type="ORF">BJY28_002044</name>
</gene>
<protein>
    <recommendedName>
        <fullName evidence="4">Lipoprotein</fullName>
    </recommendedName>
</protein>
<reference evidence="2 3" key="1">
    <citation type="submission" date="2020-07" db="EMBL/GenBank/DDBJ databases">
        <title>Sequencing the genomes of 1000 actinobacteria strains.</title>
        <authorList>
            <person name="Klenk H.-P."/>
        </authorList>
    </citation>
    <scope>NUCLEOTIDE SEQUENCE [LARGE SCALE GENOMIC DNA]</scope>
    <source>
        <strain evidence="2 3">DSM 24723</strain>
    </source>
</reference>
<organism evidence="2 3">
    <name type="scientific">Janibacter alkaliphilus</name>
    <dbReference type="NCBI Taxonomy" id="1069963"/>
    <lineage>
        <taxon>Bacteria</taxon>
        <taxon>Bacillati</taxon>
        <taxon>Actinomycetota</taxon>
        <taxon>Actinomycetes</taxon>
        <taxon>Micrococcales</taxon>
        <taxon>Intrasporangiaceae</taxon>
        <taxon>Janibacter</taxon>
    </lineage>
</organism>
<name>A0A852XG91_9MICO</name>
<dbReference type="Proteomes" id="UP000592181">
    <property type="component" value="Unassembled WGS sequence"/>
</dbReference>
<accession>A0A852XG91</accession>
<evidence type="ECO:0008006" key="4">
    <source>
        <dbReference type="Google" id="ProtNLM"/>
    </source>
</evidence>
<proteinExistence type="predicted"/>
<evidence type="ECO:0000313" key="2">
    <source>
        <dbReference type="EMBL" id="NYG37575.1"/>
    </source>
</evidence>
<sequence>MRRGGGTMRGRRGGAGRVRAGAAVAALLVVTACLPGSDDPDQGTTTPGSTTPGASTPGSTTSPQTGGDQRDPAGDDQFGEACTGEGAYEVTRPVYLPLEGAPEVDGDLPLAALAATSLEGPTGRVLVQERGGSPTEVEGVVGHSATAGPWRVTIRSICSGQVRFDLTLA</sequence>
<evidence type="ECO:0000256" key="1">
    <source>
        <dbReference type="SAM" id="MobiDB-lite"/>
    </source>
</evidence>
<comment type="caution">
    <text evidence="2">The sequence shown here is derived from an EMBL/GenBank/DDBJ whole genome shotgun (WGS) entry which is preliminary data.</text>
</comment>
<dbReference type="AlphaFoldDB" id="A0A852XG91"/>